<organism evidence="3 4">
    <name type="scientific">Hoyosella rhizosphaerae</name>
    <dbReference type="NCBI Taxonomy" id="1755582"/>
    <lineage>
        <taxon>Bacteria</taxon>
        <taxon>Bacillati</taxon>
        <taxon>Actinomycetota</taxon>
        <taxon>Actinomycetes</taxon>
        <taxon>Mycobacteriales</taxon>
        <taxon>Hoyosellaceae</taxon>
        <taxon>Hoyosella</taxon>
    </lineage>
</organism>
<dbReference type="GO" id="GO:0006508">
    <property type="term" value="P:proteolysis"/>
    <property type="evidence" value="ECO:0007669"/>
    <property type="project" value="UniProtKB-KW"/>
</dbReference>
<keyword evidence="3" id="KW-0378">Hydrolase</keyword>
<dbReference type="GO" id="GO:0080120">
    <property type="term" value="P:CAAX-box protein maturation"/>
    <property type="evidence" value="ECO:0007669"/>
    <property type="project" value="UniProtKB-ARBA"/>
</dbReference>
<accession>A0A916XDU8</accession>
<dbReference type="GO" id="GO:0004175">
    <property type="term" value="F:endopeptidase activity"/>
    <property type="evidence" value="ECO:0007669"/>
    <property type="project" value="UniProtKB-ARBA"/>
</dbReference>
<proteinExistence type="predicted"/>
<sequence>MVEVAIVLLVTLGLQGLYSLTSFAELLLAPTPLSEQSVALNVSRSRSEYIDLTRQLLGALRLFAWAALATYLLWRSGITAWLRSKLALSGRDFLHGIALAALIGLPGLGLYHLGRTLGITIEIVPAALDDHWWQIPALVVSAIANSAAEEIIVVAYLLIRLQQIGVGAQTAMLVSAVLRGTYHLYQGVGAFGGNIIMGLIFARYFQCTGRMWPLIIAHAVIDVVAFVGYTVLLQ</sequence>
<evidence type="ECO:0000313" key="3">
    <source>
        <dbReference type="EMBL" id="GGC64602.1"/>
    </source>
</evidence>
<reference evidence="3" key="2">
    <citation type="submission" date="2020-09" db="EMBL/GenBank/DDBJ databases">
        <authorList>
            <person name="Sun Q."/>
            <person name="Zhou Y."/>
        </authorList>
    </citation>
    <scope>NUCLEOTIDE SEQUENCE</scope>
    <source>
        <strain evidence="3">CGMCC 1.15478</strain>
    </source>
</reference>
<dbReference type="Proteomes" id="UP000641514">
    <property type="component" value="Unassembled WGS sequence"/>
</dbReference>
<keyword evidence="3" id="KW-0645">Protease</keyword>
<feature type="domain" description="CAAX prenyl protease 2/Lysostaphin resistance protein A-like" evidence="2">
    <location>
        <begin position="132"/>
        <end position="224"/>
    </location>
</feature>
<dbReference type="Pfam" id="PF02517">
    <property type="entry name" value="Rce1-like"/>
    <property type="match status" value="1"/>
</dbReference>
<dbReference type="InterPro" id="IPR003675">
    <property type="entry name" value="Rce1/LyrA-like_dom"/>
</dbReference>
<reference evidence="3" key="1">
    <citation type="journal article" date="2014" name="Int. J. Syst. Evol. Microbiol.">
        <title>Complete genome sequence of Corynebacterium casei LMG S-19264T (=DSM 44701T), isolated from a smear-ripened cheese.</title>
        <authorList>
            <consortium name="US DOE Joint Genome Institute (JGI-PGF)"/>
            <person name="Walter F."/>
            <person name="Albersmeier A."/>
            <person name="Kalinowski J."/>
            <person name="Ruckert C."/>
        </authorList>
    </citation>
    <scope>NUCLEOTIDE SEQUENCE</scope>
    <source>
        <strain evidence="3">CGMCC 1.15478</strain>
    </source>
</reference>
<evidence type="ECO:0000259" key="2">
    <source>
        <dbReference type="Pfam" id="PF02517"/>
    </source>
</evidence>
<name>A0A916XDU8_9ACTN</name>
<keyword evidence="1" id="KW-0472">Membrane</keyword>
<dbReference type="AlphaFoldDB" id="A0A916XDU8"/>
<evidence type="ECO:0000256" key="1">
    <source>
        <dbReference type="SAM" id="Phobius"/>
    </source>
</evidence>
<comment type="caution">
    <text evidence="3">The sequence shown here is derived from an EMBL/GenBank/DDBJ whole genome shotgun (WGS) entry which is preliminary data.</text>
</comment>
<feature type="transmembrane region" description="Helical" evidence="1">
    <location>
        <begin position="56"/>
        <end position="74"/>
    </location>
</feature>
<protein>
    <submittedName>
        <fullName evidence="3">CAAX amino protease</fullName>
    </submittedName>
</protein>
<feature type="transmembrane region" description="Helical" evidence="1">
    <location>
        <begin position="133"/>
        <end position="159"/>
    </location>
</feature>
<keyword evidence="1" id="KW-1133">Transmembrane helix</keyword>
<feature type="transmembrane region" description="Helical" evidence="1">
    <location>
        <begin position="211"/>
        <end position="232"/>
    </location>
</feature>
<gene>
    <name evidence="3" type="ORF">GCM10011410_16440</name>
</gene>
<evidence type="ECO:0000313" key="4">
    <source>
        <dbReference type="Proteomes" id="UP000641514"/>
    </source>
</evidence>
<feature type="transmembrane region" description="Helical" evidence="1">
    <location>
        <begin position="94"/>
        <end position="113"/>
    </location>
</feature>
<keyword evidence="1" id="KW-0812">Transmembrane</keyword>
<dbReference type="EMBL" id="BMJH01000001">
    <property type="protein sequence ID" value="GGC64602.1"/>
    <property type="molecule type" value="Genomic_DNA"/>
</dbReference>
<keyword evidence="4" id="KW-1185">Reference proteome</keyword>
<feature type="transmembrane region" description="Helical" evidence="1">
    <location>
        <begin position="180"/>
        <end position="205"/>
    </location>
</feature>